<dbReference type="Proteomes" id="UP000014680">
    <property type="component" value="Unassembled WGS sequence"/>
</dbReference>
<keyword evidence="1" id="KW-0347">Helicase</keyword>
<keyword evidence="1" id="KW-0378">Hydrolase</keyword>
<feature type="non-terminal residue" evidence="1">
    <location>
        <position position="1"/>
    </location>
</feature>
<dbReference type="GeneID" id="14889137"/>
<protein>
    <submittedName>
        <fullName evidence="1">Helicase, putative</fullName>
    </submittedName>
</protein>
<evidence type="ECO:0000313" key="2">
    <source>
        <dbReference type="Proteomes" id="UP000014680"/>
    </source>
</evidence>
<proteinExistence type="predicted"/>
<dbReference type="EMBL" id="KB206537">
    <property type="protein sequence ID" value="ELP90004.1"/>
    <property type="molecule type" value="Genomic_DNA"/>
</dbReference>
<sequence>VPKTEFKENVFIFTNIVKSNKITVWESSLVKKVFIGLLANGFDINFKEKKVTLDGWIQIQTSPINAGRVVRMRKDLKAMVDDAIEKKVQLDKGFLMKISEAHF</sequence>
<dbReference type="GO" id="GO:0004386">
    <property type="term" value="F:helicase activity"/>
    <property type="evidence" value="ECO:0007669"/>
    <property type="project" value="UniProtKB-KW"/>
</dbReference>
<dbReference type="AlphaFoldDB" id="A0A0A1UCI7"/>
<keyword evidence="2" id="KW-1185">Reference proteome</keyword>
<dbReference type="KEGG" id="eiv:EIN_403280"/>
<evidence type="ECO:0000313" key="1">
    <source>
        <dbReference type="EMBL" id="ELP90004.1"/>
    </source>
</evidence>
<accession>A0A0A1UCI7</accession>
<organism evidence="1 2">
    <name type="scientific">Entamoeba invadens IP1</name>
    <dbReference type="NCBI Taxonomy" id="370355"/>
    <lineage>
        <taxon>Eukaryota</taxon>
        <taxon>Amoebozoa</taxon>
        <taxon>Evosea</taxon>
        <taxon>Archamoebae</taxon>
        <taxon>Mastigamoebida</taxon>
        <taxon>Entamoebidae</taxon>
        <taxon>Entamoeba</taxon>
    </lineage>
</organism>
<keyword evidence="1" id="KW-0547">Nucleotide-binding</keyword>
<reference evidence="1 2" key="1">
    <citation type="submission" date="2012-10" db="EMBL/GenBank/DDBJ databases">
        <authorList>
            <person name="Zafar N."/>
            <person name="Inman J."/>
            <person name="Hall N."/>
            <person name="Lorenzi H."/>
            <person name="Caler E."/>
        </authorList>
    </citation>
    <scope>NUCLEOTIDE SEQUENCE [LARGE SCALE GENOMIC DNA]</scope>
    <source>
        <strain evidence="1 2">IP1</strain>
    </source>
</reference>
<gene>
    <name evidence="1" type="ORF">EIN_403280</name>
</gene>
<keyword evidence="1" id="KW-0067">ATP-binding</keyword>
<dbReference type="VEuPathDB" id="AmoebaDB:EIN_403280"/>
<name>A0A0A1UCI7_ENTIV</name>
<dbReference type="RefSeq" id="XP_004256775.1">
    <property type="nucleotide sequence ID" value="XM_004256727.1"/>
</dbReference>